<feature type="binding site" evidence="10">
    <location>
        <position position="599"/>
    </location>
    <ligand>
        <name>L-methionine</name>
        <dbReference type="ChEBI" id="CHEBI:57844"/>
    </ligand>
</feature>
<feature type="binding site" evidence="10">
    <location>
        <begin position="431"/>
        <end position="433"/>
    </location>
    <ligand>
        <name>L-methionine</name>
        <dbReference type="ChEBI" id="CHEBI:57844"/>
    </ligand>
</feature>
<gene>
    <name evidence="10 13" type="primary">metE</name>
    <name evidence="13" type="ORF">MSZNOR_0963</name>
</gene>
<feature type="domain" description="Cobalamin-independent methionine synthase MetE C-terminal/archaeal" evidence="11">
    <location>
        <begin position="426"/>
        <end position="748"/>
    </location>
</feature>
<dbReference type="EC" id="2.1.1.14" evidence="10"/>
<evidence type="ECO:0000256" key="2">
    <source>
        <dbReference type="ARBA" id="ARBA00004681"/>
    </source>
</evidence>
<dbReference type="CDD" id="cd03312">
    <property type="entry name" value="CIMS_N_terminal_like"/>
    <property type="match status" value="1"/>
</dbReference>
<organism evidence="13 14">
    <name type="scientific">Methylocaldum szegediense</name>
    <dbReference type="NCBI Taxonomy" id="73780"/>
    <lineage>
        <taxon>Bacteria</taxon>
        <taxon>Pseudomonadati</taxon>
        <taxon>Pseudomonadota</taxon>
        <taxon>Gammaproteobacteria</taxon>
        <taxon>Methylococcales</taxon>
        <taxon>Methylococcaceae</taxon>
        <taxon>Methylocaldum</taxon>
    </lineage>
</organism>
<dbReference type="CDD" id="cd03311">
    <property type="entry name" value="CIMS_C_terminal_like"/>
    <property type="match status" value="1"/>
</dbReference>
<evidence type="ECO:0000256" key="10">
    <source>
        <dbReference type="HAMAP-Rule" id="MF_00172"/>
    </source>
</evidence>
<evidence type="ECO:0000256" key="8">
    <source>
        <dbReference type="ARBA" id="ARBA00022833"/>
    </source>
</evidence>
<feature type="binding site" evidence="10">
    <location>
        <begin position="515"/>
        <end position="516"/>
    </location>
    <ligand>
        <name>5-methyltetrahydropteroyltri-L-glutamate</name>
        <dbReference type="ChEBI" id="CHEBI:58207"/>
    </ligand>
</feature>
<evidence type="ECO:0000313" key="14">
    <source>
        <dbReference type="Proteomes" id="UP001162030"/>
    </source>
</evidence>
<dbReference type="EMBL" id="OX458333">
    <property type="protein sequence ID" value="CAI8767548.1"/>
    <property type="molecule type" value="Genomic_DNA"/>
</dbReference>
<evidence type="ECO:0000256" key="6">
    <source>
        <dbReference type="ARBA" id="ARBA00022679"/>
    </source>
</evidence>
<keyword evidence="6 10" id="KW-0808">Transferase</keyword>
<protein>
    <recommendedName>
        <fullName evidence="10">5-methyltetrahydropteroyltriglutamate--homocysteine methyltransferase</fullName>
        <ecNumber evidence="10">2.1.1.14</ecNumber>
    </recommendedName>
    <alternativeName>
        <fullName evidence="10">Cobalamin-independent methionine synthase</fullName>
    </alternativeName>
    <alternativeName>
        <fullName evidence="10">Methionine synthase, vitamin-B12 independent isozyme</fullName>
    </alternativeName>
</protein>
<feature type="active site" description="Proton donor" evidence="10">
    <location>
        <position position="694"/>
    </location>
</feature>
<dbReference type="Pfam" id="PF01717">
    <property type="entry name" value="Meth_synt_2"/>
    <property type="match status" value="1"/>
</dbReference>
<keyword evidence="9 10" id="KW-0486">Methionine biosynthesis</keyword>
<evidence type="ECO:0000256" key="4">
    <source>
        <dbReference type="ARBA" id="ARBA00022603"/>
    </source>
</evidence>
<feature type="binding site" evidence="10">
    <location>
        <position position="599"/>
    </location>
    <ligand>
        <name>L-homocysteine</name>
        <dbReference type="ChEBI" id="CHEBI:58199"/>
    </ligand>
</feature>
<proteinExistence type="inferred from homology"/>
<keyword evidence="14" id="KW-1185">Reference proteome</keyword>
<evidence type="ECO:0000259" key="11">
    <source>
        <dbReference type="Pfam" id="PF01717"/>
    </source>
</evidence>
<feature type="binding site" evidence="10">
    <location>
        <position position="726"/>
    </location>
    <ligand>
        <name>Zn(2+)</name>
        <dbReference type="ChEBI" id="CHEBI:29105"/>
        <note>catalytic</note>
    </ligand>
</feature>
<dbReference type="InterPro" id="IPR006276">
    <property type="entry name" value="Cobalamin-indep_Met_synthase"/>
</dbReference>
<dbReference type="HAMAP" id="MF_00172">
    <property type="entry name" value="Meth_synth"/>
    <property type="match status" value="1"/>
</dbReference>
<evidence type="ECO:0000256" key="5">
    <source>
        <dbReference type="ARBA" id="ARBA00022605"/>
    </source>
</evidence>
<evidence type="ECO:0000256" key="3">
    <source>
        <dbReference type="ARBA" id="ARBA00009553"/>
    </source>
</evidence>
<keyword evidence="8 10" id="KW-0862">Zinc</keyword>
<dbReference type="Proteomes" id="UP001162030">
    <property type="component" value="Chromosome"/>
</dbReference>
<feature type="binding site" evidence="10">
    <location>
        <position position="484"/>
    </location>
    <ligand>
        <name>L-homocysteine</name>
        <dbReference type="ChEBI" id="CHEBI:58199"/>
    </ligand>
</feature>
<dbReference type="SUPFAM" id="SSF51726">
    <property type="entry name" value="UROD/MetE-like"/>
    <property type="match status" value="2"/>
</dbReference>
<keyword evidence="7 10" id="KW-0479">Metal-binding</keyword>
<accession>A0ABM9HYB4</accession>
<dbReference type="InterPro" id="IPR013215">
    <property type="entry name" value="Cbl-indep_Met_Synth_N"/>
</dbReference>
<dbReference type="InterPro" id="IPR038071">
    <property type="entry name" value="UROD/MetE-like_sf"/>
</dbReference>
<dbReference type="NCBIfam" id="NF003556">
    <property type="entry name" value="PRK05222.1"/>
    <property type="match status" value="1"/>
</dbReference>
<dbReference type="Pfam" id="PF08267">
    <property type="entry name" value="Meth_synt_1"/>
    <property type="match status" value="1"/>
</dbReference>
<dbReference type="Gene3D" id="3.20.20.210">
    <property type="match status" value="2"/>
</dbReference>
<comment type="pathway">
    <text evidence="2 10">Amino-acid biosynthesis; L-methionine biosynthesis via de novo pathway; L-methionine from L-homocysteine (MetE route): step 1/1.</text>
</comment>
<name>A0ABM9HYB4_9GAMM</name>
<evidence type="ECO:0000313" key="13">
    <source>
        <dbReference type="EMBL" id="CAI8767548.1"/>
    </source>
</evidence>
<keyword evidence="4 10" id="KW-0489">Methyltransferase</keyword>
<feature type="domain" description="Cobalamin-independent methionine synthase MetE N-terminal" evidence="12">
    <location>
        <begin position="4"/>
        <end position="308"/>
    </location>
</feature>
<feature type="binding site" evidence="10">
    <location>
        <position position="561"/>
    </location>
    <ligand>
        <name>5-methyltetrahydropteroyltri-L-glutamate</name>
        <dbReference type="ChEBI" id="CHEBI:58207"/>
    </ligand>
</feature>
<feature type="binding site" evidence="10">
    <location>
        <position position="641"/>
    </location>
    <ligand>
        <name>Zn(2+)</name>
        <dbReference type="ChEBI" id="CHEBI:29105"/>
        <note>catalytic</note>
    </ligand>
</feature>
<dbReference type="InterPro" id="IPR002629">
    <property type="entry name" value="Met_Synth_C/arc"/>
</dbReference>
<feature type="binding site" evidence="10">
    <location>
        <position position="643"/>
    </location>
    <ligand>
        <name>Zn(2+)</name>
        <dbReference type="ChEBI" id="CHEBI:29105"/>
        <note>catalytic</note>
    </ligand>
</feature>
<keyword evidence="5 10" id="KW-0028">Amino-acid biosynthesis</keyword>
<feature type="binding site" evidence="10">
    <location>
        <begin position="431"/>
        <end position="433"/>
    </location>
    <ligand>
        <name>L-homocysteine</name>
        <dbReference type="ChEBI" id="CHEBI:58199"/>
    </ligand>
</feature>
<keyword evidence="10" id="KW-0677">Repeat</keyword>
<comment type="function">
    <text evidence="1 10">Catalyzes the transfer of a methyl group from 5-methyltetrahydrofolate to homocysteine resulting in methionine formation.</text>
</comment>
<evidence type="ECO:0000256" key="1">
    <source>
        <dbReference type="ARBA" id="ARBA00002777"/>
    </source>
</evidence>
<feature type="binding site" evidence="10">
    <location>
        <begin position="16"/>
        <end position="19"/>
    </location>
    <ligand>
        <name>5-methyltetrahydropteroyltri-L-glutamate</name>
        <dbReference type="ChEBI" id="CHEBI:58207"/>
    </ligand>
</feature>
<feature type="binding site" evidence="10">
    <location>
        <position position="112"/>
    </location>
    <ligand>
        <name>5-methyltetrahydropteroyltri-L-glutamate</name>
        <dbReference type="ChEBI" id="CHEBI:58207"/>
    </ligand>
</feature>
<comment type="catalytic activity">
    <reaction evidence="10">
        <text>5-methyltetrahydropteroyltri-L-glutamate + L-homocysteine = tetrahydropteroyltri-L-glutamate + L-methionine</text>
        <dbReference type="Rhea" id="RHEA:21196"/>
        <dbReference type="ChEBI" id="CHEBI:57844"/>
        <dbReference type="ChEBI" id="CHEBI:58140"/>
        <dbReference type="ChEBI" id="CHEBI:58199"/>
        <dbReference type="ChEBI" id="CHEBI:58207"/>
        <dbReference type="EC" id="2.1.1.14"/>
    </reaction>
</comment>
<evidence type="ECO:0000256" key="7">
    <source>
        <dbReference type="ARBA" id="ARBA00022723"/>
    </source>
</evidence>
<dbReference type="NCBIfam" id="TIGR01371">
    <property type="entry name" value="met_syn_B12ind"/>
    <property type="match status" value="1"/>
</dbReference>
<comment type="cofactor">
    <cofactor evidence="10">
        <name>Zn(2+)</name>
        <dbReference type="ChEBI" id="CHEBI:29105"/>
    </cofactor>
    <text evidence="10">Binds 1 zinc ion per subunit.</text>
</comment>
<dbReference type="GO" id="GO:0032259">
    <property type="term" value="P:methylation"/>
    <property type="evidence" value="ECO:0007669"/>
    <property type="project" value="UniProtKB-KW"/>
</dbReference>
<dbReference type="RefSeq" id="WP_026612045.1">
    <property type="nucleotide sequence ID" value="NZ_OX458333.1"/>
</dbReference>
<evidence type="ECO:0000256" key="9">
    <source>
        <dbReference type="ARBA" id="ARBA00023167"/>
    </source>
</evidence>
<dbReference type="GO" id="GO:0003871">
    <property type="term" value="F:5-methyltetrahydropteroyltriglutamate-homocysteine S-methyltransferase activity"/>
    <property type="evidence" value="ECO:0007669"/>
    <property type="project" value="UniProtKB-EC"/>
</dbReference>
<comment type="similarity">
    <text evidence="3 10">Belongs to the vitamin-B12 independent methionine synthase family.</text>
</comment>
<dbReference type="PIRSF" id="PIRSF000382">
    <property type="entry name" value="MeTrfase_B12_ind"/>
    <property type="match status" value="1"/>
</dbReference>
<feature type="binding site" evidence="10">
    <location>
        <position position="605"/>
    </location>
    <ligand>
        <name>5-methyltetrahydropteroyltri-L-glutamate</name>
        <dbReference type="ChEBI" id="CHEBI:58207"/>
    </ligand>
</feature>
<sequence>MAVTHSLGFPRIGARRELKQALEAYWTGKIGLSDLTEIGRQLRERHWTLQRRAGIDLVPVGDFAYYDQMLNMTVLLGAVPERFGIGHEPPGLDRYFELARGNQDQPAMEMTKWFDTNYHYIVPEFRRDTVFHLGAEWLFEEVGEAKALGLNVKPVLIGPLTYLFLGKAKDEGFDRLELLPRLLPVYAQILGRLEEQGVAWVQMDEPALVLDLPADWLAGYREAYRTLASGPKILLATYFESAADRAELMKTLPVSGLHIDAVAAPEQVSDFLDGYPSDKILSLGLIDGRNVWRTDLGRALALAETARAALGERLWIAPSCSLLHVPLDLEAESELDPEIKSWLAFAVQKLEELAILDKGLRLGVEAVRSELETQARALRERATSPKIHNPAVAARLEKLTEADFRRYSPFPERIPLQRERLRLPLFPTTTIGSFPQTPDIRKARADYRKGERSEAQYREIMRKAIREAVRKQEALGLDLLVHGEAERNDMVEYFAEQLEGFAVTRQGWVQSYGSRCVKPPIIVGDVSRPKPMTVEWIAYAQRQTRKPVKGMLTGPVTMLQWSFVRDDQPRAVTAFQIALAIRDEVGDLEQAGVAAIQIDEPAIREGLPLKRRDWDDYLDWAVKAFRLASSGVGDDTQIHTHMCYSEFGDILPAITDMDADVITIETSRSGMDLLAAFREFRYPNDIGPGVYDIHSPRVPNKEEMLRLLQKACEAISPERLWVNPDCGLKTRGWPEVEQALANMVEAAKMLRQRWVIEGRRRS</sequence>
<dbReference type="PANTHER" id="PTHR30519">
    <property type="entry name" value="5-METHYLTETRAHYDROPTEROYLTRIGLUTAMATE--HOMOCYSTEINE METHYLTRANSFERASE"/>
    <property type="match status" value="1"/>
</dbReference>
<reference evidence="13 14" key="1">
    <citation type="submission" date="2023-03" db="EMBL/GenBank/DDBJ databases">
        <authorList>
            <person name="Pearce D."/>
        </authorList>
    </citation>
    <scope>NUCLEOTIDE SEQUENCE [LARGE SCALE GENOMIC DNA]</scope>
    <source>
        <strain evidence="13">Msz</strain>
    </source>
</reference>
<feature type="binding site" evidence="10">
    <location>
        <position position="665"/>
    </location>
    <ligand>
        <name>Zn(2+)</name>
        <dbReference type="ChEBI" id="CHEBI:29105"/>
        <note>catalytic</note>
    </ligand>
</feature>
<feature type="binding site" evidence="10">
    <location>
        <position position="484"/>
    </location>
    <ligand>
        <name>L-methionine</name>
        <dbReference type="ChEBI" id="CHEBI:57844"/>
    </ligand>
</feature>
<evidence type="ECO:0000259" key="12">
    <source>
        <dbReference type="Pfam" id="PF08267"/>
    </source>
</evidence>